<name>A0AAN7LDN9_TRANT</name>
<evidence type="ECO:0000313" key="5">
    <source>
        <dbReference type="Proteomes" id="UP001346149"/>
    </source>
</evidence>
<dbReference type="Pfam" id="PF12854">
    <property type="entry name" value="PPR_1"/>
    <property type="match status" value="1"/>
</dbReference>
<dbReference type="PANTHER" id="PTHR47926">
    <property type="entry name" value="PENTATRICOPEPTIDE REPEAT-CONTAINING PROTEIN"/>
    <property type="match status" value="1"/>
</dbReference>
<evidence type="ECO:0008006" key="6">
    <source>
        <dbReference type="Google" id="ProtNLM"/>
    </source>
</evidence>
<dbReference type="GO" id="GO:0003723">
    <property type="term" value="F:RNA binding"/>
    <property type="evidence" value="ECO:0007669"/>
    <property type="project" value="InterPro"/>
</dbReference>
<dbReference type="PROSITE" id="PS51375">
    <property type="entry name" value="PPR"/>
    <property type="match status" value="4"/>
</dbReference>
<dbReference type="Pfam" id="PF20431">
    <property type="entry name" value="E_motif"/>
    <property type="match status" value="1"/>
</dbReference>
<proteinExistence type="inferred from homology"/>
<dbReference type="AlphaFoldDB" id="A0AAN7LDN9"/>
<evidence type="ECO:0000313" key="4">
    <source>
        <dbReference type="EMBL" id="KAK4784617.1"/>
    </source>
</evidence>
<dbReference type="InterPro" id="IPR011990">
    <property type="entry name" value="TPR-like_helical_dom_sf"/>
</dbReference>
<evidence type="ECO:0000256" key="2">
    <source>
        <dbReference type="ARBA" id="ARBA00061659"/>
    </source>
</evidence>
<dbReference type="GO" id="GO:0009451">
    <property type="term" value="P:RNA modification"/>
    <property type="evidence" value="ECO:0007669"/>
    <property type="project" value="InterPro"/>
</dbReference>
<feature type="repeat" description="PPR" evidence="3">
    <location>
        <begin position="163"/>
        <end position="197"/>
    </location>
</feature>
<gene>
    <name evidence="4" type="ORF">SAY86_018985</name>
</gene>
<dbReference type="InterPro" id="IPR046960">
    <property type="entry name" value="PPR_At4g14850-like_plant"/>
</dbReference>
<evidence type="ECO:0000256" key="3">
    <source>
        <dbReference type="PROSITE-ProRule" id="PRU00708"/>
    </source>
</evidence>
<reference evidence="4 5" key="1">
    <citation type="journal article" date="2023" name="Hortic Res">
        <title>Pangenome of water caltrop reveals structural variations and asymmetric subgenome divergence after allopolyploidization.</title>
        <authorList>
            <person name="Zhang X."/>
            <person name="Chen Y."/>
            <person name="Wang L."/>
            <person name="Yuan Y."/>
            <person name="Fang M."/>
            <person name="Shi L."/>
            <person name="Lu R."/>
            <person name="Comes H.P."/>
            <person name="Ma Y."/>
            <person name="Chen Y."/>
            <person name="Huang G."/>
            <person name="Zhou Y."/>
            <person name="Zheng Z."/>
            <person name="Qiu Y."/>
        </authorList>
    </citation>
    <scope>NUCLEOTIDE SEQUENCE [LARGE SCALE GENOMIC DNA]</scope>
    <source>
        <strain evidence="4">F231</strain>
    </source>
</reference>
<dbReference type="PANTHER" id="PTHR47926:SF368">
    <property type="entry name" value="TETRATRICOPEPTIDE REPEAT-LIKE SUPERFAMILY PROTEIN"/>
    <property type="match status" value="1"/>
</dbReference>
<dbReference type="FunFam" id="1.25.40.10:FF:000090">
    <property type="entry name" value="Pentatricopeptide repeat-containing protein, chloroplastic"/>
    <property type="match status" value="1"/>
</dbReference>
<accession>A0AAN7LDN9</accession>
<feature type="repeat" description="PPR" evidence="3">
    <location>
        <begin position="62"/>
        <end position="92"/>
    </location>
</feature>
<comment type="similarity">
    <text evidence="2">Belongs to the PPR family. PCMP-E subfamily.</text>
</comment>
<feature type="repeat" description="PPR" evidence="3">
    <location>
        <begin position="298"/>
        <end position="332"/>
    </location>
</feature>
<dbReference type="NCBIfam" id="TIGR00756">
    <property type="entry name" value="PPR"/>
    <property type="match status" value="4"/>
</dbReference>
<comment type="caution">
    <text evidence="4">The sequence shown here is derived from an EMBL/GenBank/DDBJ whole genome shotgun (WGS) entry which is preliminary data.</text>
</comment>
<keyword evidence="1" id="KW-0677">Repeat</keyword>
<evidence type="ECO:0000256" key="1">
    <source>
        <dbReference type="ARBA" id="ARBA00022737"/>
    </source>
</evidence>
<dbReference type="FunFam" id="1.25.40.10:FF:000381">
    <property type="entry name" value="Pentatricopeptide repeat-containing protein"/>
    <property type="match status" value="1"/>
</dbReference>
<protein>
    <recommendedName>
        <fullName evidence="6">Pentatricopeptide repeat-containing protein</fullName>
    </recommendedName>
</protein>
<organism evidence="4 5">
    <name type="scientific">Trapa natans</name>
    <name type="common">Water chestnut</name>
    <dbReference type="NCBI Taxonomy" id="22666"/>
    <lineage>
        <taxon>Eukaryota</taxon>
        <taxon>Viridiplantae</taxon>
        <taxon>Streptophyta</taxon>
        <taxon>Embryophyta</taxon>
        <taxon>Tracheophyta</taxon>
        <taxon>Spermatophyta</taxon>
        <taxon>Magnoliopsida</taxon>
        <taxon>eudicotyledons</taxon>
        <taxon>Gunneridae</taxon>
        <taxon>Pentapetalae</taxon>
        <taxon>rosids</taxon>
        <taxon>malvids</taxon>
        <taxon>Myrtales</taxon>
        <taxon>Lythraceae</taxon>
        <taxon>Trapa</taxon>
    </lineage>
</organism>
<dbReference type="Gene3D" id="1.25.40.10">
    <property type="entry name" value="Tetratricopeptide repeat domain"/>
    <property type="match status" value="3"/>
</dbReference>
<dbReference type="InterPro" id="IPR046848">
    <property type="entry name" value="E_motif"/>
</dbReference>
<sequence>MKASLKRASLLSVTVPCAPWHQSKPSRCHTTDQFAELLRSCNDISSAISTHSLVLKSGFLDDTVTANHLINCYVRICRVDRARRLFDEMPDPNVVSWTSLMAGYSDQGLPGRALRLYVEMWRGPVAPNEFTLGTAVNACAALTQLEMGRRIHAHVVVLDLRDNLVVYTSLVDMYGKCSRIDDARQAFDLMGCRKNVVSWTSMISAYTQNAQASEALGLFKEYCSNSAQYSPNQFMLASVISACTSLGRLSYGKAAHCATIRLGSDSNEVIGSAIVDMYAKCGCLAYSSRVFQSIENPSVIVCTSMIVGAAEYGLGKSALELLAEMARRNLQPNDVTFVGILHACSHSGLVDKGLECLDLMHQKYGIQPDSRHYTCVVDMLSRAGRIDQAYQLAKSMKIVRPEEGALLWGTVLSASKLLGRLDIAREASCWLVRTHHQVAGAYVAMSNTYVSLGDWTNSENIRTKMKSEGVKKDPGCSWVEIGDRTHEFYAGNLNFPRREEAVGLLMEMESKMRERVC</sequence>
<feature type="repeat" description="PPR" evidence="3">
    <location>
        <begin position="93"/>
        <end position="127"/>
    </location>
</feature>
<dbReference type="FunFam" id="1.25.40.10:FF:000196">
    <property type="entry name" value="Pentatricopeptide repeat-containing protein At4g14850"/>
    <property type="match status" value="1"/>
</dbReference>
<dbReference type="Pfam" id="PF01535">
    <property type="entry name" value="PPR"/>
    <property type="match status" value="3"/>
</dbReference>
<dbReference type="Proteomes" id="UP001346149">
    <property type="component" value="Unassembled WGS sequence"/>
</dbReference>
<dbReference type="EMBL" id="JAXQNO010000014">
    <property type="protein sequence ID" value="KAK4784617.1"/>
    <property type="molecule type" value="Genomic_DNA"/>
</dbReference>
<keyword evidence="5" id="KW-1185">Reference proteome</keyword>
<dbReference type="Pfam" id="PF13041">
    <property type="entry name" value="PPR_2"/>
    <property type="match status" value="2"/>
</dbReference>
<dbReference type="InterPro" id="IPR002885">
    <property type="entry name" value="PPR_rpt"/>
</dbReference>